<keyword evidence="2" id="KW-1185">Reference proteome</keyword>
<organism evidence="1 2">
    <name type="scientific">Nocardia acididurans</name>
    <dbReference type="NCBI Taxonomy" id="2802282"/>
    <lineage>
        <taxon>Bacteria</taxon>
        <taxon>Bacillati</taxon>
        <taxon>Actinomycetota</taxon>
        <taxon>Actinomycetes</taxon>
        <taxon>Mycobacteriales</taxon>
        <taxon>Nocardiaceae</taxon>
        <taxon>Nocardia</taxon>
    </lineage>
</organism>
<dbReference type="Proteomes" id="UP000602198">
    <property type="component" value="Unassembled WGS sequence"/>
</dbReference>
<reference evidence="1 2" key="1">
    <citation type="submission" date="2021-01" db="EMBL/GenBank/DDBJ databases">
        <title>WGS of actinomycetes isolated from Thailand.</title>
        <authorList>
            <person name="Thawai C."/>
        </authorList>
    </citation>
    <scope>NUCLEOTIDE SEQUENCE [LARGE SCALE GENOMIC DNA]</scope>
    <source>
        <strain evidence="1 2">LPG 2</strain>
    </source>
</reference>
<sequence>MAITWNDVWQRIPGLSIPEFSAATTAFLPVAGGAVLRKLDPTDTSLRAGSDDGSTTGGTALAIAEIAYAGLVGPLGKAFIPLIGAPVFGAGPILVSNFVTEKVKRLIGAEKEGVWVEGIDEGHGGGSHMIGAVHARGKWVGTPREEAPFRPINGSGWLFLPDVVSDSTANFIDRSDGVGAGGRGRGESS</sequence>
<dbReference type="EMBL" id="JAERRJ010000019">
    <property type="protein sequence ID" value="MBL1079754.1"/>
    <property type="molecule type" value="Genomic_DNA"/>
</dbReference>
<name>A0ABS1MGP6_9NOCA</name>
<accession>A0ABS1MGP6</accession>
<evidence type="ECO:0000313" key="2">
    <source>
        <dbReference type="Proteomes" id="UP000602198"/>
    </source>
</evidence>
<evidence type="ECO:0000313" key="1">
    <source>
        <dbReference type="EMBL" id="MBL1079754.1"/>
    </source>
</evidence>
<comment type="caution">
    <text evidence="1">The sequence shown here is derived from an EMBL/GenBank/DDBJ whole genome shotgun (WGS) entry which is preliminary data.</text>
</comment>
<dbReference type="RefSeq" id="WP_201957276.1">
    <property type="nucleotide sequence ID" value="NZ_JAERRJ010000019.1"/>
</dbReference>
<gene>
    <name evidence="1" type="ORF">JK358_35670</name>
</gene>
<proteinExistence type="predicted"/>
<protein>
    <submittedName>
        <fullName evidence="1">Uncharacterized protein</fullName>
    </submittedName>
</protein>